<dbReference type="Proteomes" id="UP000677016">
    <property type="component" value="Unassembled WGS sequence"/>
</dbReference>
<keyword evidence="3" id="KW-1185">Reference proteome</keyword>
<feature type="domain" description="AB hydrolase-1" evidence="1">
    <location>
        <begin position="34"/>
        <end position="161"/>
    </location>
</feature>
<sequence length="357" mass="36912">MTPSSAPAGFTCSRVETSRLTTNVWTSGPEDGRPVLLVHGNLTTGGFWAYVAAALPDDVRVLAPDLRGFGLTDPEPVDATRGLADMADDVHALLEALDLAGTGRVTAAGWSMGGGVVQHLLVDHPGDLGAAVLVAPVSPYGFGGTTGVDGRLAFPDGASTGGGAANADFVRRLAAKDTSADDPQSSPRVILRTFFGAEENTGAVDEDFLVDELLTTRTGDDFYPGDAVPSEHWPTVAPGPHGILNTMAPVHFRTAEDLVALSPKPPVTWVHGLEDQVVSDASLFDLATLGAAGAVPGWPGSDVLPSQPMVAQTRAVLARYADRGGVTREVPLEGRGHGIPLAAPDTVADEIVALLPR</sequence>
<evidence type="ECO:0000313" key="2">
    <source>
        <dbReference type="EMBL" id="MBR7742537.1"/>
    </source>
</evidence>
<comment type="caution">
    <text evidence="2">The sequence shown here is derived from an EMBL/GenBank/DDBJ whole genome shotgun (WGS) entry which is preliminary data.</text>
</comment>
<name>A0A941HZ38_9MICO</name>
<dbReference type="EMBL" id="JAGSNF010000004">
    <property type="protein sequence ID" value="MBR7742537.1"/>
    <property type="molecule type" value="Genomic_DNA"/>
</dbReference>
<dbReference type="InterPro" id="IPR029058">
    <property type="entry name" value="AB_hydrolase_fold"/>
</dbReference>
<dbReference type="Pfam" id="PF00561">
    <property type="entry name" value="Abhydrolase_1"/>
    <property type="match status" value="1"/>
</dbReference>
<dbReference type="GO" id="GO:0016020">
    <property type="term" value="C:membrane"/>
    <property type="evidence" value="ECO:0007669"/>
    <property type="project" value="TreeGrafter"/>
</dbReference>
<organism evidence="2 3">
    <name type="scientific">Phycicoccus avicenniae</name>
    <dbReference type="NCBI Taxonomy" id="2828860"/>
    <lineage>
        <taxon>Bacteria</taxon>
        <taxon>Bacillati</taxon>
        <taxon>Actinomycetota</taxon>
        <taxon>Actinomycetes</taxon>
        <taxon>Micrococcales</taxon>
        <taxon>Intrasporangiaceae</taxon>
        <taxon>Phycicoccus</taxon>
    </lineage>
</organism>
<dbReference type="SUPFAM" id="SSF53474">
    <property type="entry name" value="alpha/beta-Hydrolases"/>
    <property type="match status" value="1"/>
</dbReference>
<reference evidence="2" key="1">
    <citation type="submission" date="2021-04" db="EMBL/GenBank/DDBJ databases">
        <title>Phycicoccus avicenniae sp. nov., a novel endophytic actinomycetes isolated from branch of Avicennia mariana.</title>
        <authorList>
            <person name="Tuo L."/>
        </authorList>
    </citation>
    <scope>NUCLEOTIDE SEQUENCE</scope>
    <source>
        <strain evidence="2">BSK3Z-2</strain>
    </source>
</reference>
<evidence type="ECO:0000259" key="1">
    <source>
        <dbReference type="Pfam" id="PF00561"/>
    </source>
</evidence>
<dbReference type="PANTHER" id="PTHR43798">
    <property type="entry name" value="MONOACYLGLYCEROL LIPASE"/>
    <property type="match status" value="1"/>
</dbReference>
<protein>
    <submittedName>
        <fullName evidence="2">Alpha/beta fold hydrolase</fullName>
    </submittedName>
</protein>
<gene>
    <name evidence="2" type="ORF">KC207_04445</name>
</gene>
<dbReference type="GO" id="GO:0016787">
    <property type="term" value="F:hydrolase activity"/>
    <property type="evidence" value="ECO:0007669"/>
    <property type="project" value="UniProtKB-KW"/>
</dbReference>
<dbReference type="InterPro" id="IPR050266">
    <property type="entry name" value="AB_hydrolase_sf"/>
</dbReference>
<proteinExistence type="predicted"/>
<dbReference type="PRINTS" id="PR00111">
    <property type="entry name" value="ABHYDROLASE"/>
</dbReference>
<dbReference type="Gene3D" id="3.40.50.1820">
    <property type="entry name" value="alpha/beta hydrolase"/>
    <property type="match status" value="1"/>
</dbReference>
<dbReference type="AlphaFoldDB" id="A0A941HZ38"/>
<dbReference type="RefSeq" id="WP_211601705.1">
    <property type="nucleotide sequence ID" value="NZ_JAGSNF010000004.1"/>
</dbReference>
<dbReference type="InterPro" id="IPR000073">
    <property type="entry name" value="AB_hydrolase_1"/>
</dbReference>
<evidence type="ECO:0000313" key="3">
    <source>
        <dbReference type="Proteomes" id="UP000677016"/>
    </source>
</evidence>
<accession>A0A941HZ38</accession>
<dbReference type="PANTHER" id="PTHR43798:SF33">
    <property type="entry name" value="HYDROLASE, PUTATIVE (AFU_ORTHOLOGUE AFUA_2G14860)-RELATED"/>
    <property type="match status" value="1"/>
</dbReference>
<keyword evidence="2" id="KW-0378">Hydrolase</keyword>